<feature type="transmembrane region" description="Helical" evidence="1">
    <location>
        <begin position="161"/>
        <end position="179"/>
    </location>
</feature>
<dbReference type="Gene3D" id="1.20.144.10">
    <property type="entry name" value="Phosphatidic acid phosphatase type 2/haloperoxidase"/>
    <property type="match status" value="1"/>
</dbReference>
<feature type="transmembrane region" description="Helical" evidence="1">
    <location>
        <begin position="107"/>
        <end position="128"/>
    </location>
</feature>
<dbReference type="EMBL" id="UOET01000433">
    <property type="protein sequence ID" value="VAW29830.1"/>
    <property type="molecule type" value="Genomic_DNA"/>
</dbReference>
<dbReference type="PANTHER" id="PTHR14969:SF13">
    <property type="entry name" value="AT30094P"/>
    <property type="match status" value="1"/>
</dbReference>
<dbReference type="SUPFAM" id="SSF48317">
    <property type="entry name" value="Acid phosphatase/Vanadium-dependent haloperoxidase"/>
    <property type="match status" value="1"/>
</dbReference>
<dbReference type="AlphaFoldDB" id="A0A3B0UL52"/>
<dbReference type="CDD" id="cd03395">
    <property type="entry name" value="PAP2_like_4"/>
    <property type="match status" value="1"/>
</dbReference>
<dbReference type="SMART" id="SM00014">
    <property type="entry name" value="acidPPc"/>
    <property type="match status" value="1"/>
</dbReference>
<feature type="transmembrane region" description="Helical" evidence="1">
    <location>
        <begin position="31"/>
        <end position="49"/>
    </location>
</feature>
<evidence type="ECO:0000313" key="3">
    <source>
        <dbReference type="EMBL" id="VAW29830.1"/>
    </source>
</evidence>
<organism evidence="3">
    <name type="scientific">hydrothermal vent metagenome</name>
    <dbReference type="NCBI Taxonomy" id="652676"/>
    <lineage>
        <taxon>unclassified sequences</taxon>
        <taxon>metagenomes</taxon>
        <taxon>ecological metagenomes</taxon>
    </lineage>
</organism>
<feature type="transmembrane region" description="Helical" evidence="1">
    <location>
        <begin position="137"/>
        <end position="155"/>
    </location>
</feature>
<dbReference type="Pfam" id="PF01569">
    <property type="entry name" value="PAP2"/>
    <property type="match status" value="1"/>
</dbReference>
<name>A0A3B0UL52_9ZZZZ</name>
<feature type="transmembrane region" description="Helical" evidence="1">
    <location>
        <begin position="54"/>
        <end position="75"/>
    </location>
</feature>
<keyword evidence="1" id="KW-0472">Membrane</keyword>
<dbReference type="InterPro" id="IPR036938">
    <property type="entry name" value="PAP2/HPO_sf"/>
</dbReference>
<protein>
    <submittedName>
        <fullName evidence="3">Putative membrane-associated phospholipid phosphatase</fullName>
    </submittedName>
</protein>
<sequence>MLDFLFHLDTTILLFVNGHHSPFFDTLMLDFSGKFFWSPLYALLIYWIFKEKKWYGFLVLVFVALTITAGDQLSVHAFKNVFMRLRPCYEPSLQGLLHMVKFCGGKYGFVSSHAANSFAVLAFINGFFRHKRPYVKWIMWTWALLIIYSRVYLGVHYPGDVLGGAVLGIILGSFFIWLYRKSEKYIRGLKNVPG</sequence>
<feature type="domain" description="Phosphatidic acid phosphatase type 2/haloperoxidase" evidence="2">
    <location>
        <begin position="59"/>
        <end position="176"/>
    </location>
</feature>
<reference evidence="3" key="1">
    <citation type="submission" date="2018-06" db="EMBL/GenBank/DDBJ databases">
        <authorList>
            <person name="Zhirakovskaya E."/>
        </authorList>
    </citation>
    <scope>NUCLEOTIDE SEQUENCE</scope>
</reference>
<evidence type="ECO:0000256" key="1">
    <source>
        <dbReference type="SAM" id="Phobius"/>
    </source>
</evidence>
<accession>A0A3B0UL52</accession>
<gene>
    <name evidence="3" type="ORF">MNBD_BACTEROID07-1350</name>
</gene>
<evidence type="ECO:0000259" key="2">
    <source>
        <dbReference type="SMART" id="SM00014"/>
    </source>
</evidence>
<dbReference type="PANTHER" id="PTHR14969">
    <property type="entry name" value="SPHINGOSINE-1-PHOSPHATE PHOSPHOHYDROLASE"/>
    <property type="match status" value="1"/>
</dbReference>
<dbReference type="InterPro" id="IPR000326">
    <property type="entry name" value="PAP2/HPO"/>
</dbReference>
<keyword evidence="1" id="KW-1133">Transmembrane helix</keyword>
<keyword evidence="1" id="KW-0812">Transmembrane</keyword>
<proteinExistence type="predicted"/>